<gene>
    <name evidence="3" type="primary">lgrE</name>
    <name evidence="3" type="ORF">REISMN_01190</name>
</gene>
<evidence type="ECO:0000256" key="1">
    <source>
        <dbReference type="ARBA" id="ARBA00007169"/>
    </source>
</evidence>
<dbReference type="GO" id="GO:0016491">
    <property type="term" value="F:oxidoreductase activity"/>
    <property type="evidence" value="ECO:0007669"/>
    <property type="project" value="UniProtKB-KW"/>
</dbReference>
<keyword evidence="4" id="KW-1185">Reference proteome</keyword>
<proteinExistence type="inferred from homology"/>
<dbReference type="GO" id="GO:0008610">
    <property type="term" value="P:lipid biosynthetic process"/>
    <property type="evidence" value="ECO:0007669"/>
    <property type="project" value="TreeGrafter"/>
</dbReference>
<reference evidence="3 4" key="1">
    <citation type="submission" date="2014-02" db="EMBL/GenBank/DDBJ databases">
        <title>Draft genome sequence of Rickettsia buchneri sp. nov. ISO7T.</title>
        <authorList>
            <person name="Felsheim R.F."/>
            <person name="Kurtti T.J."/>
            <person name="Munderloh U.G."/>
        </authorList>
    </citation>
    <scope>NUCLEOTIDE SEQUENCE [LARGE SCALE GENOMIC DNA]</scope>
    <source>
        <strain evidence="3 4">ISO7</strain>
    </source>
</reference>
<keyword evidence="3" id="KW-0560">Oxidoreductase</keyword>
<name>A0A8E0WN10_9RICK</name>
<evidence type="ECO:0000313" key="3">
    <source>
        <dbReference type="EMBL" id="KDO03573.1"/>
    </source>
</evidence>
<dbReference type="AlphaFoldDB" id="A0A8E0WN10"/>
<dbReference type="InterPro" id="IPR029058">
    <property type="entry name" value="AB_hydrolase_fold"/>
</dbReference>
<accession>A0A8E0WN10</accession>
<dbReference type="Gene3D" id="3.40.50.1820">
    <property type="entry name" value="alpha/beta hydrolase"/>
    <property type="match status" value="1"/>
</dbReference>
<dbReference type="Pfam" id="PF00975">
    <property type="entry name" value="Thioesterase"/>
    <property type="match status" value="1"/>
</dbReference>
<comment type="similarity">
    <text evidence="1">Belongs to the thioesterase family.</text>
</comment>
<dbReference type="EMBL" id="JFKF01000025">
    <property type="protein sequence ID" value="KDO03573.1"/>
    <property type="molecule type" value="Genomic_DNA"/>
</dbReference>
<dbReference type="PANTHER" id="PTHR11487:SF0">
    <property type="entry name" value="S-ACYL FATTY ACID SYNTHASE THIOESTERASE, MEDIUM CHAIN"/>
    <property type="match status" value="1"/>
</dbReference>
<evidence type="ECO:0000313" key="4">
    <source>
        <dbReference type="Proteomes" id="UP000027161"/>
    </source>
</evidence>
<dbReference type="PANTHER" id="PTHR11487">
    <property type="entry name" value="THIOESTERASE"/>
    <property type="match status" value="1"/>
</dbReference>
<evidence type="ECO:0000259" key="2">
    <source>
        <dbReference type="Pfam" id="PF00975"/>
    </source>
</evidence>
<dbReference type="SUPFAM" id="SSF53474">
    <property type="entry name" value="alpha/beta-Hydrolases"/>
    <property type="match status" value="1"/>
</dbReference>
<dbReference type="Proteomes" id="UP000027161">
    <property type="component" value="Unassembled WGS sequence"/>
</dbReference>
<organism evidence="3 4">
    <name type="scientific">Rickettsia tamurae subsp. buchneri</name>
    <dbReference type="NCBI Taxonomy" id="1462938"/>
    <lineage>
        <taxon>Bacteria</taxon>
        <taxon>Pseudomonadati</taxon>
        <taxon>Pseudomonadota</taxon>
        <taxon>Alphaproteobacteria</taxon>
        <taxon>Rickettsiales</taxon>
        <taxon>Rickettsiaceae</taxon>
        <taxon>Rickettsieae</taxon>
        <taxon>Rickettsia</taxon>
        <taxon>spotted fever group</taxon>
    </lineage>
</organism>
<comment type="caution">
    <text evidence="3">The sequence shown here is derived from an EMBL/GenBank/DDBJ whole genome shotgun (WGS) entry which is preliminary data.</text>
</comment>
<sequence length="239" mass="27766">MLNCNKENNNAKQSLIFFPFAGGSGEFYIPWFKYFDQDIACYYALLNGRGKYLGYPNIDNLPSLIDLYIPEILKLSNKPFSLFGHSMGGLVAFELSRKLYFEHNILPQEIFISGFRAPCLPCISNLMHKMSKEEVFRKLQDMQALTLSGVNIDIMEPFWPAIYSDFKICELYKYTKTTPLPCNITVLWGKDDHLIQQENICLWQDESCNKVSFYSFKGGHFYLEHEFLNIISIILNKIK</sequence>
<feature type="domain" description="Thioesterase" evidence="2">
    <location>
        <begin position="14"/>
        <end position="235"/>
    </location>
</feature>
<protein>
    <submittedName>
        <fullName evidence="3">Linear gramicidin dehydrogenase LgrE</fullName>
        <ecNumber evidence="3">1.1.-.-</ecNumber>
    </submittedName>
</protein>
<dbReference type="EC" id="1.1.-.-" evidence="3"/>
<dbReference type="InterPro" id="IPR001031">
    <property type="entry name" value="Thioesterase"/>
</dbReference>
<dbReference type="InterPro" id="IPR012223">
    <property type="entry name" value="TEII"/>
</dbReference>
<dbReference type="RefSeq" id="WP_037213762.1">
    <property type="nucleotide sequence ID" value="NZ_CP113531.1"/>
</dbReference>